<dbReference type="InParanoid" id="V4T1X4"/>
<accession>V4T1X4</accession>
<name>V4T1X4_CITCL</name>
<dbReference type="InterPro" id="IPR025398">
    <property type="entry name" value="DUF4371"/>
</dbReference>
<dbReference type="InterPro" id="IPR006580">
    <property type="entry name" value="Znf_TTF"/>
</dbReference>
<reference evidence="2 3" key="1">
    <citation type="submission" date="2013-10" db="EMBL/GenBank/DDBJ databases">
        <authorList>
            <consortium name="International Citrus Genome Consortium"/>
            <person name="Jenkins J."/>
            <person name="Schmutz J."/>
            <person name="Prochnik S."/>
            <person name="Rokhsar D."/>
            <person name="Gmitter F."/>
            <person name="Ollitrault P."/>
            <person name="Machado M."/>
            <person name="Talon M."/>
            <person name="Wincker P."/>
            <person name="Jaillon O."/>
            <person name="Morgante M."/>
        </authorList>
    </citation>
    <scope>NUCLEOTIDE SEQUENCE</scope>
    <source>
        <strain evidence="3">cv. Clemenules</strain>
    </source>
</reference>
<dbReference type="Gramene" id="ESR54148">
    <property type="protein sequence ID" value="ESR54148"/>
    <property type="gene ID" value="CICLE_v10023524mg"/>
</dbReference>
<dbReference type="KEGG" id="cic:CICLE_v10023524mg"/>
<dbReference type="PANTHER" id="PTHR11697:SF230">
    <property type="entry name" value="ZINC FINGER, MYM DOMAIN CONTAINING 1"/>
    <property type="match status" value="1"/>
</dbReference>
<dbReference type="EMBL" id="KI536661">
    <property type="protein sequence ID" value="ESR54148.1"/>
    <property type="molecule type" value="Genomic_DNA"/>
</dbReference>
<dbReference type="Proteomes" id="UP000030687">
    <property type="component" value="Unassembled WGS sequence"/>
</dbReference>
<dbReference type="SMART" id="SM00597">
    <property type="entry name" value="ZnF_TTF"/>
    <property type="match status" value="1"/>
</dbReference>
<evidence type="ECO:0000313" key="2">
    <source>
        <dbReference type="EMBL" id="ESR54148.1"/>
    </source>
</evidence>
<feature type="non-terminal residue" evidence="2">
    <location>
        <position position="1"/>
    </location>
</feature>
<dbReference type="SUPFAM" id="SSF53098">
    <property type="entry name" value="Ribonuclease H-like"/>
    <property type="match status" value="1"/>
</dbReference>
<evidence type="ECO:0000313" key="3">
    <source>
        <dbReference type="Proteomes" id="UP000030687"/>
    </source>
</evidence>
<dbReference type="PANTHER" id="PTHR11697">
    <property type="entry name" value="GENERAL TRANSCRIPTION FACTOR 2-RELATED ZINC FINGER PROTEIN"/>
    <property type="match status" value="1"/>
</dbReference>
<dbReference type="eggNOG" id="ENOG502QWCA">
    <property type="taxonomic scope" value="Eukaryota"/>
</dbReference>
<protein>
    <recommendedName>
        <fullName evidence="1">TTF-type domain-containing protein</fullName>
    </recommendedName>
</protein>
<organism evidence="2 3">
    <name type="scientific">Citrus clementina</name>
    <name type="common">Clementine</name>
    <name type="synonym">Citrus deliciosa x Citrus sinensis</name>
    <dbReference type="NCBI Taxonomy" id="85681"/>
    <lineage>
        <taxon>Eukaryota</taxon>
        <taxon>Viridiplantae</taxon>
        <taxon>Streptophyta</taxon>
        <taxon>Embryophyta</taxon>
        <taxon>Tracheophyta</taxon>
        <taxon>Spermatophyta</taxon>
        <taxon>Magnoliopsida</taxon>
        <taxon>eudicotyledons</taxon>
        <taxon>Gunneridae</taxon>
        <taxon>Pentapetalae</taxon>
        <taxon>rosids</taxon>
        <taxon>malvids</taxon>
        <taxon>Sapindales</taxon>
        <taxon>Rutaceae</taxon>
        <taxon>Aurantioideae</taxon>
        <taxon>Citrus</taxon>
    </lineage>
</organism>
<feature type="domain" description="TTF-type" evidence="1">
    <location>
        <begin position="27"/>
        <end position="127"/>
    </location>
</feature>
<evidence type="ECO:0000259" key="1">
    <source>
        <dbReference type="SMART" id="SM00597"/>
    </source>
</evidence>
<dbReference type="Pfam" id="PF14291">
    <property type="entry name" value="DUF4371"/>
    <property type="match status" value="1"/>
</dbReference>
<dbReference type="OMA" id="SHHESAG"/>
<dbReference type="AlphaFoldDB" id="V4T1X4"/>
<proteinExistence type="predicted"/>
<dbReference type="InterPro" id="IPR012337">
    <property type="entry name" value="RNaseH-like_sf"/>
</dbReference>
<gene>
    <name evidence="2" type="ORF">CICLE_v10023524mg</name>
</gene>
<keyword evidence="3" id="KW-1185">Reference proteome</keyword>
<sequence length="684" mass="78956">EIRRAYIKAGPYHVVLSKYPASGPEDHPRRFQSSWYVKFSSWLEYSPSKDAAFCLPCFLFVMPNGRPASTTFTVHGFRNWKKVNDGKKCAFLVHMGESHNAAEKSCANLMNPSFHIDKQMNAQTREEKKMNMLRLKTTVDAIQWLTFQSLAFRGHDESVNSRNQGNFIELVKLLATYNDDVAKVILANKVREKIHEEIGDAKYCILVDEAKDESRKEQMALVLRFVDNDGFIRERFFDILHVKDTTSMTLKKELSSILWYDGASNMHGEWNGLQALFLGECPYAYYIHCMAHRLKLALVAASREVIPVHQFFSKLTFVVNFFSVSSKHNSELQSVQIHEITNMIAIDELETSKGANQIGTLWKTGDTRWGSHFHSVYSLIKMFKATCEVLQSIVKRGSNYSQRGNANSIYNLITSFDFVFILHLVKEILGITYILCQALQQKSQDILNAMHHVSTTRALVQKMREDGWDSFLETTKSFCEKYEIDVSDMSGLYIMGRGRSCHQKDQITIEHHYQIDLSTATIDSQLQELNSRFSEKTMEFITLSSALDPKDEKFYPQDFTEQERIILKYQLQHYELGVLHHPSFQSMSKLSEICRERVETRKSHCYHLIDRLIRLILTLPVSTATTEISFLAMKIIKTSLRNKMGDGFLANYLVVHIEKEIAEIFSTEYIVFDFCSMKERKAQV</sequence>
<dbReference type="InterPro" id="IPR055298">
    <property type="entry name" value="AtLOH3-like"/>
</dbReference>